<comment type="caution">
    <text evidence="1">The sequence shown here is derived from an EMBL/GenBank/DDBJ whole genome shotgun (WGS) entry which is preliminary data.</text>
</comment>
<reference evidence="1" key="1">
    <citation type="journal article" date="2020" name="mSystems">
        <title>Genome- and Community-Level Interaction Insights into Carbon Utilization and Element Cycling Functions of Hydrothermarchaeota in Hydrothermal Sediment.</title>
        <authorList>
            <person name="Zhou Z."/>
            <person name="Liu Y."/>
            <person name="Xu W."/>
            <person name="Pan J."/>
            <person name="Luo Z.H."/>
            <person name="Li M."/>
        </authorList>
    </citation>
    <scope>NUCLEOTIDE SEQUENCE [LARGE SCALE GENOMIC DNA]</scope>
    <source>
        <strain evidence="1">SpSt-1</strain>
    </source>
</reference>
<gene>
    <name evidence="1" type="ORF">ENL47_06155</name>
</gene>
<proteinExistence type="predicted"/>
<dbReference type="AlphaFoldDB" id="A0A7C5UTG8"/>
<name>A0A7C5UTG8_9CREN</name>
<evidence type="ECO:0000313" key="1">
    <source>
        <dbReference type="EMBL" id="HHR96385.1"/>
    </source>
</evidence>
<organism evidence="1">
    <name type="scientific">Ignisphaera aggregans</name>
    <dbReference type="NCBI Taxonomy" id="334771"/>
    <lineage>
        <taxon>Archaea</taxon>
        <taxon>Thermoproteota</taxon>
        <taxon>Thermoprotei</taxon>
        <taxon>Desulfurococcales</taxon>
        <taxon>Desulfurococcaceae</taxon>
        <taxon>Ignisphaera</taxon>
    </lineage>
</organism>
<sequence>MASRIRDTYLLALFNINREGVEISEDISLNILPYELKHDRYAYYMVFSGRRGVVNRDEKIKITLKELETEIIVIAPIENSKAVIGLKEYMLPPYPLKVIKTKNKIYVELRALGTLIYYIDGEFRELATEEKHVIEI</sequence>
<dbReference type="EMBL" id="DRUB01000118">
    <property type="protein sequence ID" value="HHR96385.1"/>
    <property type="molecule type" value="Genomic_DNA"/>
</dbReference>
<accession>A0A7C5UTG8</accession>
<protein>
    <submittedName>
        <fullName evidence="1">Uncharacterized protein</fullName>
    </submittedName>
</protein>